<sequence>AEAAQHRAETLQVSLGVARMDVRDLIESQEAGRFEMAELQSRAQDIKVSFRDLERHLGL</sequence>
<name>A0A699RAK6_TANCI</name>
<accession>A0A699RAK6</accession>
<proteinExistence type="predicted"/>
<protein>
    <submittedName>
        <fullName evidence="1">Uncharacterized protein</fullName>
    </submittedName>
</protein>
<reference evidence="1" key="1">
    <citation type="journal article" date="2019" name="Sci. Rep.">
        <title>Draft genome of Tanacetum cinerariifolium, the natural source of mosquito coil.</title>
        <authorList>
            <person name="Yamashiro T."/>
            <person name="Shiraishi A."/>
            <person name="Satake H."/>
            <person name="Nakayama K."/>
        </authorList>
    </citation>
    <scope>NUCLEOTIDE SEQUENCE</scope>
</reference>
<evidence type="ECO:0000313" key="1">
    <source>
        <dbReference type="EMBL" id="GFC83470.1"/>
    </source>
</evidence>
<organism evidence="1">
    <name type="scientific">Tanacetum cinerariifolium</name>
    <name type="common">Dalmatian daisy</name>
    <name type="synonym">Chrysanthemum cinerariifolium</name>
    <dbReference type="NCBI Taxonomy" id="118510"/>
    <lineage>
        <taxon>Eukaryota</taxon>
        <taxon>Viridiplantae</taxon>
        <taxon>Streptophyta</taxon>
        <taxon>Embryophyta</taxon>
        <taxon>Tracheophyta</taxon>
        <taxon>Spermatophyta</taxon>
        <taxon>Magnoliopsida</taxon>
        <taxon>eudicotyledons</taxon>
        <taxon>Gunneridae</taxon>
        <taxon>Pentapetalae</taxon>
        <taxon>asterids</taxon>
        <taxon>campanulids</taxon>
        <taxon>Asterales</taxon>
        <taxon>Asteraceae</taxon>
        <taxon>Asteroideae</taxon>
        <taxon>Anthemideae</taxon>
        <taxon>Anthemidinae</taxon>
        <taxon>Tanacetum</taxon>
    </lineage>
</organism>
<gene>
    <name evidence="1" type="ORF">Tci_855440</name>
</gene>
<feature type="non-terminal residue" evidence="1">
    <location>
        <position position="1"/>
    </location>
</feature>
<dbReference type="AlphaFoldDB" id="A0A699RAK6"/>
<dbReference type="EMBL" id="BKCJ011089598">
    <property type="protein sequence ID" value="GFC83470.1"/>
    <property type="molecule type" value="Genomic_DNA"/>
</dbReference>
<comment type="caution">
    <text evidence="1">The sequence shown here is derived from an EMBL/GenBank/DDBJ whole genome shotgun (WGS) entry which is preliminary data.</text>
</comment>